<protein>
    <submittedName>
        <fullName evidence="2">Uncharacterized protein</fullName>
    </submittedName>
</protein>
<sequence length="93" mass="9535">MQTHCENTVGVLMATKTPGYDAAQLVCLVAGIQLGAVPLVQAILGARQGGVFGWLSGGLDLAGAWRYVVPSAVAIAMVVAILALGTAKEKKRT</sequence>
<organism evidence="2 3">
    <name type="scientific">Amycolatopsis tucumanensis</name>
    <dbReference type="NCBI Taxonomy" id="401106"/>
    <lineage>
        <taxon>Bacteria</taxon>
        <taxon>Bacillati</taxon>
        <taxon>Actinomycetota</taxon>
        <taxon>Actinomycetes</taxon>
        <taxon>Pseudonocardiales</taxon>
        <taxon>Pseudonocardiaceae</taxon>
        <taxon>Amycolatopsis</taxon>
    </lineage>
</organism>
<comment type="caution">
    <text evidence="2">The sequence shown here is derived from an EMBL/GenBank/DDBJ whole genome shotgun (WGS) entry which is preliminary data.</text>
</comment>
<evidence type="ECO:0000313" key="3">
    <source>
        <dbReference type="Proteomes" id="UP001501624"/>
    </source>
</evidence>
<dbReference type="EMBL" id="BAABCM010000006">
    <property type="protein sequence ID" value="GAA3822187.1"/>
    <property type="molecule type" value="Genomic_DNA"/>
</dbReference>
<keyword evidence="1" id="KW-0472">Membrane</keyword>
<keyword evidence="1" id="KW-0812">Transmembrane</keyword>
<evidence type="ECO:0000313" key="2">
    <source>
        <dbReference type="EMBL" id="GAA3822187.1"/>
    </source>
</evidence>
<keyword evidence="1" id="KW-1133">Transmembrane helix</keyword>
<reference evidence="3" key="1">
    <citation type="journal article" date="2019" name="Int. J. Syst. Evol. Microbiol.">
        <title>The Global Catalogue of Microorganisms (GCM) 10K type strain sequencing project: providing services to taxonomists for standard genome sequencing and annotation.</title>
        <authorList>
            <consortium name="The Broad Institute Genomics Platform"/>
            <consortium name="The Broad Institute Genome Sequencing Center for Infectious Disease"/>
            <person name="Wu L."/>
            <person name="Ma J."/>
        </authorList>
    </citation>
    <scope>NUCLEOTIDE SEQUENCE [LARGE SCALE GENOMIC DNA]</scope>
    <source>
        <strain evidence="3">JCM 17017</strain>
    </source>
</reference>
<feature type="transmembrane region" description="Helical" evidence="1">
    <location>
        <begin position="22"/>
        <end position="44"/>
    </location>
</feature>
<evidence type="ECO:0000256" key="1">
    <source>
        <dbReference type="SAM" id="Phobius"/>
    </source>
</evidence>
<proteinExistence type="predicted"/>
<name>A0ABP7IMT7_9PSEU</name>
<feature type="transmembrane region" description="Helical" evidence="1">
    <location>
        <begin position="64"/>
        <end position="87"/>
    </location>
</feature>
<accession>A0ABP7IMT7</accession>
<gene>
    <name evidence="2" type="ORF">GCM10022380_46560</name>
</gene>
<dbReference type="Proteomes" id="UP001501624">
    <property type="component" value="Unassembled WGS sequence"/>
</dbReference>
<keyword evidence="3" id="KW-1185">Reference proteome</keyword>